<keyword evidence="3" id="KW-1185">Reference proteome</keyword>
<dbReference type="GO" id="GO:0005524">
    <property type="term" value="F:ATP binding"/>
    <property type="evidence" value="ECO:0007669"/>
    <property type="project" value="InterPro"/>
</dbReference>
<dbReference type="GO" id="GO:0005634">
    <property type="term" value="C:nucleus"/>
    <property type="evidence" value="ECO:0007669"/>
    <property type="project" value="TreeGrafter"/>
</dbReference>
<dbReference type="PANTHER" id="PTHR44167">
    <property type="entry name" value="OVARIAN-SPECIFIC SERINE/THREONINE-PROTEIN KINASE LOK-RELATED"/>
    <property type="match status" value="1"/>
</dbReference>
<dbReference type="VEuPathDB" id="TriTrypDB:BSAL_75295"/>
<evidence type="ECO:0000259" key="1">
    <source>
        <dbReference type="PROSITE" id="PS50011"/>
    </source>
</evidence>
<dbReference type="Proteomes" id="UP000051952">
    <property type="component" value="Unassembled WGS sequence"/>
</dbReference>
<gene>
    <name evidence="2" type="ORF">BSAL_75295</name>
</gene>
<dbReference type="SUPFAM" id="SSF56112">
    <property type="entry name" value="Protein kinase-like (PK-like)"/>
    <property type="match status" value="1"/>
</dbReference>
<dbReference type="PROSITE" id="PS00108">
    <property type="entry name" value="PROTEIN_KINASE_ST"/>
    <property type="match status" value="1"/>
</dbReference>
<dbReference type="EMBL" id="CYKH01000684">
    <property type="protein sequence ID" value="CUI14179.1"/>
    <property type="molecule type" value="Genomic_DNA"/>
</dbReference>
<name>A0A0S4KKM3_BODSA</name>
<evidence type="ECO:0000313" key="3">
    <source>
        <dbReference type="Proteomes" id="UP000051952"/>
    </source>
</evidence>
<dbReference type="CDD" id="cd00180">
    <property type="entry name" value="PKc"/>
    <property type="match status" value="1"/>
</dbReference>
<feature type="domain" description="Protein kinase" evidence="1">
    <location>
        <begin position="18"/>
        <end position="320"/>
    </location>
</feature>
<reference evidence="3" key="1">
    <citation type="submission" date="2015-09" db="EMBL/GenBank/DDBJ databases">
        <authorList>
            <consortium name="Pathogen Informatics"/>
        </authorList>
    </citation>
    <scope>NUCLEOTIDE SEQUENCE [LARGE SCALE GENOMIC DNA]</scope>
    <source>
        <strain evidence="3">Lake Konstanz</strain>
    </source>
</reference>
<accession>A0A0S4KKM3</accession>
<organism evidence="2 3">
    <name type="scientific">Bodo saltans</name>
    <name type="common">Flagellated protozoan</name>
    <dbReference type="NCBI Taxonomy" id="75058"/>
    <lineage>
        <taxon>Eukaryota</taxon>
        <taxon>Discoba</taxon>
        <taxon>Euglenozoa</taxon>
        <taxon>Kinetoplastea</taxon>
        <taxon>Metakinetoplastina</taxon>
        <taxon>Eubodonida</taxon>
        <taxon>Bodonidae</taxon>
        <taxon>Bodo</taxon>
    </lineage>
</organism>
<dbReference type="SMART" id="SM00220">
    <property type="entry name" value="S_TKc"/>
    <property type="match status" value="1"/>
</dbReference>
<dbReference type="GO" id="GO:0004674">
    <property type="term" value="F:protein serine/threonine kinase activity"/>
    <property type="evidence" value="ECO:0007669"/>
    <property type="project" value="TreeGrafter"/>
</dbReference>
<proteinExistence type="predicted"/>
<dbReference type="InterPro" id="IPR000719">
    <property type="entry name" value="Prot_kinase_dom"/>
</dbReference>
<dbReference type="Pfam" id="PF00069">
    <property type="entry name" value="Pkinase"/>
    <property type="match status" value="1"/>
</dbReference>
<sequence length="325" mass="36692">MSASSVQPPQEELLMTSLITLRVLLSTDKAHVTIVCLNPAHTDDAALAVVVEEREEERHSSPQCFVAKTYKTVPSSQFGSEFMMKHVVSRYMRERCVLARCLRHPNIVKLHRMSLVGADDELLSTDTALPLPSLLPSFHQQNSDVALRPIYLELMELGSLKDVCSKLRLRPNMTRDILCSFAKAVAVPCLVGLRHLHSMQLIHRDVKPENILLSRSGVVQWCDFDSCSFDNPETVDVGTKGYSAPEMRLNAGEMYTEKIDLWGMGCVLYWVVLGGDMSTRRDFDLDAIPDVELRDLLRRLLETDPDRRDNARDALLHEALCPTLY</sequence>
<protein>
    <submittedName>
        <fullName evidence="2">Mitogen-activated protein kinase, putative</fullName>
    </submittedName>
</protein>
<keyword evidence="2" id="KW-0418">Kinase</keyword>
<dbReference type="InterPro" id="IPR011009">
    <property type="entry name" value="Kinase-like_dom_sf"/>
</dbReference>
<dbReference type="Gene3D" id="1.10.510.10">
    <property type="entry name" value="Transferase(Phosphotransferase) domain 1"/>
    <property type="match status" value="1"/>
</dbReference>
<dbReference type="PROSITE" id="PS50011">
    <property type="entry name" value="PROTEIN_KINASE_DOM"/>
    <property type="match status" value="1"/>
</dbReference>
<dbReference type="PANTHER" id="PTHR44167:SF24">
    <property type="entry name" value="SERINE_THREONINE-PROTEIN KINASE CHK2"/>
    <property type="match status" value="1"/>
</dbReference>
<dbReference type="AlphaFoldDB" id="A0A0S4KKM3"/>
<evidence type="ECO:0000313" key="2">
    <source>
        <dbReference type="EMBL" id="CUI14179.1"/>
    </source>
</evidence>
<dbReference type="OrthoDB" id="10252171at2759"/>
<keyword evidence="2" id="KW-0808">Transferase</keyword>
<dbReference type="InterPro" id="IPR008271">
    <property type="entry name" value="Ser/Thr_kinase_AS"/>
</dbReference>
<feature type="non-terminal residue" evidence="2">
    <location>
        <position position="325"/>
    </location>
</feature>
<dbReference type="GO" id="GO:0044773">
    <property type="term" value="P:mitotic DNA damage checkpoint signaling"/>
    <property type="evidence" value="ECO:0007669"/>
    <property type="project" value="TreeGrafter"/>
</dbReference>